<feature type="compositionally biased region" description="Low complexity" evidence="5">
    <location>
        <begin position="459"/>
        <end position="479"/>
    </location>
</feature>
<keyword evidence="7" id="KW-1185">Reference proteome</keyword>
<protein>
    <submittedName>
        <fullName evidence="6">Uncharacterized protein</fullName>
    </submittedName>
</protein>
<accession>A0A835XU12</accession>
<feature type="compositionally biased region" description="Gly residues" evidence="5">
    <location>
        <begin position="513"/>
        <end position="523"/>
    </location>
</feature>
<evidence type="ECO:0000313" key="7">
    <source>
        <dbReference type="Proteomes" id="UP000612055"/>
    </source>
</evidence>
<dbReference type="Proteomes" id="UP000612055">
    <property type="component" value="Unassembled WGS sequence"/>
</dbReference>
<keyword evidence="3" id="KW-0677">Repeat</keyword>
<sequence length="578" mass="58536">MDTPCCTVPLPAVPLDCCLSPVGGLLAAGLVTGHLQLASFTCPPAAADGGGGSQLSFQLGTSVAPPAADGDDDDEDDAPSCRAVCFVQAGGASVASTVLAGYADKTVRSYDTSTGKRLTVYSDEHDEQLSRVYSLDPHTFVSGDEDGLVAMWDSRQKGGRAVYRYAAHTDTITDFAVHTNREGSLVVSSADATLSVHDLRKRKVLARSEEDGDDELLSLAVVKGGKKVVAGTQSGVLALYSWGYWNDCSDRFPGHPESVSAMLAFDEDTILTGSCDGAVRVVGVLPNRLLGILGQHSGDLEIERLALSADRRVLASTSHDCAVKLWDLGVLHDDDDDGDGDEEGEEGAEEGVEGGVEEGAEGADEGAVVKGKRRGGGEEEGGEGEGEGEEEEGSSGEWSEGDEDSDSDSEAGEGEDGEGADSDGEGAGEGEAGGSGSDEEADAEVAEAEGARQARKASGKAAGTSSGAKRAASPGAAAAKEAKEAKKAGKSAAAKLAAALDAAGKGTAAGASAGAGGAGGAGSDGDDGDGSGGSGSGDDSDSDGGGRKRKRNKRERTRWTKHAEKQKKPGGNFFADLL</sequence>
<feature type="compositionally biased region" description="Acidic residues" evidence="5">
    <location>
        <begin position="437"/>
        <end position="447"/>
    </location>
</feature>
<evidence type="ECO:0000256" key="1">
    <source>
        <dbReference type="ARBA" id="ARBA00007625"/>
    </source>
</evidence>
<dbReference type="PROSITE" id="PS00678">
    <property type="entry name" value="WD_REPEATS_1"/>
    <property type="match status" value="1"/>
</dbReference>
<feature type="compositionally biased region" description="Acidic residues" evidence="5">
    <location>
        <begin position="378"/>
        <end position="428"/>
    </location>
</feature>
<dbReference type="InterPro" id="IPR036322">
    <property type="entry name" value="WD40_repeat_dom_sf"/>
</dbReference>
<comment type="caution">
    <text evidence="6">The sequence shown here is derived from an EMBL/GenBank/DDBJ whole genome shotgun (WGS) entry which is preliminary data.</text>
</comment>
<dbReference type="EMBL" id="JAEHOE010000070">
    <property type="protein sequence ID" value="KAG2489667.1"/>
    <property type="molecule type" value="Genomic_DNA"/>
</dbReference>
<dbReference type="SMART" id="SM00320">
    <property type="entry name" value="WD40"/>
    <property type="match status" value="5"/>
</dbReference>
<name>A0A835XU12_9CHLO</name>
<organism evidence="6 7">
    <name type="scientific">Edaphochlamys debaryana</name>
    <dbReference type="NCBI Taxonomy" id="47281"/>
    <lineage>
        <taxon>Eukaryota</taxon>
        <taxon>Viridiplantae</taxon>
        <taxon>Chlorophyta</taxon>
        <taxon>core chlorophytes</taxon>
        <taxon>Chlorophyceae</taxon>
        <taxon>CS clade</taxon>
        <taxon>Chlamydomonadales</taxon>
        <taxon>Chlamydomonadales incertae sedis</taxon>
        <taxon>Edaphochlamys</taxon>
    </lineage>
</organism>
<dbReference type="PANTHER" id="PTHR44019">
    <property type="entry name" value="WD REPEAT-CONTAINING PROTEIN 55"/>
    <property type="match status" value="1"/>
</dbReference>
<dbReference type="InterPro" id="IPR050505">
    <property type="entry name" value="WDR55/POC1"/>
</dbReference>
<feature type="compositionally biased region" description="Basic and acidic residues" evidence="5">
    <location>
        <begin position="557"/>
        <end position="567"/>
    </location>
</feature>
<dbReference type="Pfam" id="PF24796">
    <property type="entry name" value="WDR55"/>
    <property type="match status" value="1"/>
</dbReference>
<dbReference type="PROSITE" id="PS50082">
    <property type="entry name" value="WD_REPEATS_2"/>
    <property type="match status" value="1"/>
</dbReference>
<feature type="compositionally biased region" description="Basic residues" evidence="5">
    <location>
        <begin position="547"/>
        <end position="556"/>
    </location>
</feature>
<evidence type="ECO:0000256" key="3">
    <source>
        <dbReference type="ARBA" id="ARBA00022737"/>
    </source>
</evidence>
<feature type="compositionally biased region" description="Acidic residues" evidence="5">
    <location>
        <begin position="333"/>
        <end position="364"/>
    </location>
</feature>
<dbReference type="InterPro" id="IPR015943">
    <property type="entry name" value="WD40/YVTN_repeat-like_dom_sf"/>
</dbReference>
<dbReference type="Gene3D" id="2.130.10.10">
    <property type="entry name" value="YVTN repeat-like/Quinoprotein amine dehydrogenase"/>
    <property type="match status" value="2"/>
</dbReference>
<evidence type="ECO:0000313" key="6">
    <source>
        <dbReference type="EMBL" id="KAG2489667.1"/>
    </source>
</evidence>
<feature type="compositionally biased region" description="Low complexity" evidence="5">
    <location>
        <begin position="490"/>
        <end position="512"/>
    </location>
</feature>
<comment type="similarity">
    <text evidence="1">Belongs to the WD repeat WDR55 family.</text>
</comment>
<feature type="region of interest" description="Disordered" evidence="5">
    <location>
        <begin position="331"/>
        <end position="578"/>
    </location>
</feature>
<dbReference type="OrthoDB" id="2288928at2759"/>
<reference evidence="6" key="1">
    <citation type="journal article" date="2020" name="bioRxiv">
        <title>Comparative genomics of Chlamydomonas.</title>
        <authorList>
            <person name="Craig R.J."/>
            <person name="Hasan A.R."/>
            <person name="Ness R.W."/>
            <person name="Keightley P.D."/>
        </authorList>
    </citation>
    <scope>NUCLEOTIDE SEQUENCE</scope>
    <source>
        <strain evidence="6">CCAP 11/70</strain>
    </source>
</reference>
<dbReference type="AlphaFoldDB" id="A0A835XU12"/>
<keyword evidence="2 4" id="KW-0853">WD repeat</keyword>
<dbReference type="InterPro" id="IPR019775">
    <property type="entry name" value="WD40_repeat_CS"/>
</dbReference>
<proteinExistence type="inferred from homology"/>
<gene>
    <name evidence="6" type="ORF">HYH03_011778</name>
</gene>
<evidence type="ECO:0000256" key="4">
    <source>
        <dbReference type="PROSITE-ProRule" id="PRU00221"/>
    </source>
</evidence>
<dbReference type="InterPro" id="IPR001680">
    <property type="entry name" value="WD40_rpt"/>
</dbReference>
<dbReference type="SUPFAM" id="SSF50978">
    <property type="entry name" value="WD40 repeat-like"/>
    <property type="match status" value="1"/>
</dbReference>
<evidence type="ECO:0000256" key="2">
    <source>
        <dbReference type="ARBA" id="ARBA00022574"/>
    </source>
</evidence>
<feature type="repeat" description="WD" evidence="4">
    <location>
        <begin position="302"/>
        <end position="328"/>
    </location>
</feature>
<dbReference type="PANTHER" id="PTHR44019:SF20">
    <property type="entry name" value="WD REPEAT-CONTAINING PROTEIN 55"/>
    <property type="match status" value="1"/>
</dbReference>
<evidence type="ECO:0000256" key="5">
    <source>
        <dbReference type="SAM" id="MobiDB-lite"/>
    </source>
</evidence>